<evidence type="ECO:0000313" key="7">
    <source>
        <dbReference type="EMBL" id="MDY7219439.1"/>
    </source>
</evidence>
<dbReference type="EMBL" id="JAXIVU010000008">
    <property type="protein sequence ID" value="MDY7219439.1"/>
    <property type="molecule type" value="Genomic_DNA"/>
</dbReference>
<evidence type="ECO:0000256" key="3">
    <source>
        <dbReference type="ARBA" id="ARBA00022692"/>
    </source>
</evidence>
<dbReference type="PANTHER" id="PTHR30250:SF28">
    <property type="entry name" value="POLYSACCHARIDE BIOSYNTHESIS PROTEIN"/>
    <property type="match status" value="1"/>
</dbReference>
<dbReference type="PANTHER" id="PTHR30250">
    <property type="entry name" value="PST FAMILY PREDICTED COLANIC ACID TRANSPORTER"/>
    <property type="match status" value="1"/>
</dbReference>
<proteinExistence type="predicted"/>
<evidence type="ECO:0000256" key="2">
    <source>
        <dbReference type="ARBA" id="ARBA00022475"/>
    </source>
</evidence>
<organism evidence="7 8">
    <name type="scientific">Denitrificimonas halotolerans</name>
    <dbReference type="NCBI Taxonomy" id="3098930"/>
    <lineage>
        <taxon>Bacteria</taxon>
        <taxon>Pseudomonadati</taxon>
        <taxon>Pseudomonadota</taxon>
        <taxon>Gammaproteobacteria</taxon>
        <taxon>Pseudomonadales</taxon>
        <taxon>Pseudomonadaceae</taxon>
        <taxon>Denitrificimonas</taxon>
    </lineage>
</organism>
<reference evidence="7 8" key="1">
    <citation type="submission" date="2023-12" db="EMBL/GenBank/DDBJ databases">
        <title>Denitrificimonas halotolerans sp. nov.,a novel species isolated from landfill leachate.</title>
        <authorList>
            <person name="Wang S."/>
        </authorList>
    </citation>
    <scope>NUCLEOTIDE SEQUENCE [LARGE SCALE GENOMIC DNA]</scope>
    <source>
        <strain evidence="7 8">JX-1</strain>
    </source>
</reference>
<keyword evidence="5 6" id="KW-0472">Membrane</keyword>
<name>A0ABU5GRL8_9GAMM</name>
<feature type="transmembrane region" description="Helical" evidence="6">
    <location>
        <begin position="20"/>
        <end position="39"/>
    </location>
</feature>
<keyword evidence="4 6" id="KW-1133">Transmembrane helix</keyword>
<evidence type="ECO:0000256" key="6">
    <source>
        <dbReference type="SAM" id="Phobius"/>
    </source>
</evidence>
<dbReference type="Proteomes" id="UP001294570">
    <property type="component" value="Unassembled WGS sequence"/>
</dbReference>
<keyword evidence="8" id="KW-1185">Reference proteome</keyword>
<feature type="transmembrane region" description="Helical" evidence="6">
    <location>
        <begin position="111"/>
        <end position="136"/>
    </location>
</feature>
<dbReference type="Pfam" id="PF13440">
    <property type="entry name" value="Polysacc_synt_3"/>
    <property type="match status" value="1"/>
</dbReference>
<dbReference type="InterPro" id="IPR050833">
    <property type="entry name" value="Poly_Biosynth_Transport"/>
</dbReference>
<evidence type="ECO:0000256" key="1">
    <source>
        <dbReference type="ARBA" id="ARBA00004651"/>
    </source>
</evidence>
<protein>
    <submittedName>
        <fullName evidence="7">Oligosaccharide flippase family protein</fullName>
    </submittedName>
</protein>
<comment type="caution">
    <text evidence="7">The sequence shown here is derived from an EMBL/GenBank/DDBJ whole genome shotgun (WGS) entry which is preliminary data.</text>
</comment>
<accession>A0ABU5GRL8</accession>
<feature type="transmembrane region" description="Helical" evidence="6">
    <location>
        <begin position="51"/>
        <end position="72"/>
    </location>
</feature>
<feature type="transmembrane region" description="Helical" evidence="6">
    <location>
        <begin position="84"/>
        <end position="105"/>
    </location>
</feature>
<feature type="transmembrane region" description="Helical" evidence="6">
    <location>
        <begin position="399"/>
        <end position="418"/>
    </location>
</feature>
<feature type="transmembrane region" description="Helical" evidence="6">
    <location>
        <begin position="247"/>
        <end position="266"/>
    </location>
</feature>
<gene>
    <name evidence="7" type="ORF">TOI97_07645</name>
</gene>
<feature type="transmembrane region" description="Helical" evidence="6">
    <location>
        <begin position="303"/>
        <end position="324"/>
    </location>
</feature>
<feature type="transmembrane region" description="Helical" evidence="6">
    <location>
        <begin position="173"/>
        <end position="195"/>
    </location>
</feature>
<evidence type="ECO:0000313" key="8">
    <source>
        <dbReference type="Proteomes" id="UP001294570"/>
    </source>
</evidence>
<comment type="subcellular location">
    <subcellularLocation>
        <location evidence="1">Cell membrane</location>
        <topology evidence="1">Multi-pass membrane protein</topology>
    </subcellularLocation>
</comment>
<keyword evidence="3 6" id="KW-0812">Transmembrane</keyword>
<evidence type="ECO:0000256" key="4">
    <source>
        <dbReference type="ARBA" id="ARBA00022989"/>
    </source>
</evidence>
<feature type="transmembrane region" description="Helical" evidence="6">
    <location>
        <begin position="374"/>
        <end position="393"/>
    </location>
</feature>
<keyword evidence="2" id="KW-1003">Cell membrane</keyword>
<evidence type="ECO:0000256" key="5">
    <source>
        <dbReference type="ARBA" id="ARBA00023136"/>
    </source>
</evidence>
<sequence>MIKQKLSKIMHNRLVKSVLVVASGTAGAQAIGMLFVPFITRTYGPEVYGVLGAFVALTAVLTILAALCYPIAIVLPPQDNEAKALVKLSLCIALVVSAAVALLLLLAGDWIITQLGVAALIDFKFLIPLVMLFSACQEVSQQWLIRKKHFKGIANIAVAHAIVNYGSQALAGLFAPIAALLIGIHSAAIALRALLTSHLGRKLERTKARQSDPPPVPVSLRQVAVAYKDFPLYRAPQVVLNTASKSLPILMLGAFFGPAVVGYYVLTRSVLGLPATLLGASVQSVFYPHFNEAVVGQRQTLPLLLKATLGLAVIGVWPFLIIILFGPDLFAWVFGAAWQTAGQYAQWLAVWSFFALANRPSVSAIPVFRLQAWFLNYEWVSLVLRVVALYMGFFYFADALIAVALFSVVGALLNLYLVGKTLTVAQVFDREQTHE</sequence>